<dbReference type="GO" id="GO:0016779">
    <property type="term" value="F:nucleotidyltransferase activity"/>
    <property type="evidence" value="ECO:0007669"/>
    <property type="project" value="UniProtKB-KW"/>
</dbReference>
<evidence type="ECO:0000256" key="3">
    <source>
        <dbReference type="ARBA" id="ARBA00022679"/>
    </source>
</evidence>
<dbReference type="InterPro" id="IPR050999">
    <property type="entry name" value="ADP-ribosyltransferase_ARG"/>
</dbReference>
<dbReference type="AlphaFoldDB" id="A0A9L0IWS1"/>
<gene>
    <name evidence="11" type="primary">ART4</name>
</gene>
<keyword evidence="4" id="KW-0548">Nucleotidyltransferase</keyword>
<evidence type="ECO:0000256" key="6">
    <source>
        <dbReference type="ARBA" id="ARBA00022857"/>
    </source>
</evidence>
<evidence type="ECO:0000256" key="8">
    <source>
        <dbReference type="ARBA" id="ARBA00023157"/>
    </source>
</evidence>
<dbReference type="SUPFAM" id="SSF56399">
    <property type="entry name" value="ADP-ribosylation"/>
    <property type="match status" value="1"/>
</dbReference>
<dbReference type="PROSITE" id="PS51996">
    <property type="entry name" value="TR_MART"/>
    <property type="match status" value="1"/>
</dbReference>
<reference evidence="11" key="2">
    <citation type="submission" date="2025-08" db="UniProtKB">
        <authorList>
            <consortium name="Ensembl"/>
        </authorList>
    </citation>
    <scope>IDENTIFICATION</scope>
</reference>
<dbReference type="InterPro" id="IPR000768">
    <property type="entry name" value="ART"/>
</dbReference>
<dbReference type="PANTHER" id="PTHR10339">
    <property type="entry name" value="ADP-RIBOSYLTRANSFERASE"/>
    <property type="match status" value="1"/>
</dbReference>
<dbReference type="GO" id="GO:0003950">
    <property type="term" value="F:NAD+ poly-ADP-ribosyltransferase activity"/>
    <property type="evidence" value="ECO:0007669"/>
    <property type="project" value="TreeGrafter"/>
</dbReference>
<dbReference type="PROSITE" id="PS01291">
    <property type="entry name" value="ART"/>
    <property type="match status" value="1"/>
</dbReference>
<keyword evidence="3 10" id="KW-0808">Transferase</keyword>
<proteinExistence type="inferred from homology"/>
<evidence type="ECO:0000256" key="10">
    <source>
        <dbReference type="RuleBase" id="RU361228"/>
    </source>
</evidence>
<dbReference type="Pfam" id="PF01129">
    <property type="entry name" value="ART"/>
    <property type="match status" value="1"/>
</dbReference>
<dbReference type="Ensembl" id="ENSEAST00005055910.1">
    <property type="protein sequence ID" value="ENSEASP00005041529.1"/>
    <property type="gene ID" value="ENSEASG00005014618.2"/>
</dbReference>
<evidence type="ECO:0000256" key="1">
    <source>
        <dbReference type="ARBA" id="ARBA00009558"/>
    </source>
</evidence>
<protein>
    <recommendedName>
        <fullName evidence="10">NAD(P)(+)--arginine ADP-ribosyltransferase</fullName>
        <ecNumber evidence="10">2.4.2.31</ecNumber>
    </recommendedName>
    <alternativeName>
        <fullName evidence="10">Mono(ADP-ribosyl)transferase</fullName>
    </alternativeName>
</protein>
<keyword evidence="8" id="KW-1015">Disulfide bond</keyword>
<reference evidence="11" key="3">
    <citation type="submission" date="2025-09" db="UniProtKB">
        <authorList>
            <consortium name="Ensembl"/>
        </authorList>
    </citation>
    <scope>IDENTIFICATION</scope>
</reference>
<dbReference type="FunFam" id="3.90.176.10:FF:000001">
    <property type="entry name" value="NAD(P)(+)--arginine ADP-ribosyltransferase"/>
    <property type="match status" value="1"/>
</dbReference>
<reference evidence="11 12" key="1">
    <citation type="journal article" date="2020" name="Nat. Commun.">
        <title>Donkey genomes provide new insights into domestication and selection for coat color.</title>
        <authorList>
            <person name="Wang"/>
            <person name="C."/>
            <person name="Li"/>
            <person name="H."/>
            <person name="Guo"/>
            <person name="Y."/>
            <person name="Huang"/>
            <person name="J."/>
            <person name="Sun"/>
            <person name="Y."/>
            <person name="Min"/>
            <person name="J."/>
            <person name="Wang"/>
            <person name="J."/>
            <person name="Fang"/>
            <person name="X."/>
            <person name="Zhao"/>
            <person name="Z."/>
            <person name="Wang"/>
            <person name="S."/>
            <person name="Zhang"/>
            <person name="Y."/>
            <person name="Liu"/>
            <person name="Q."/>
            <person name="Jiang"/>
            <person name="Q."/>
            <person name="Wang"/>
            <person name="X."/>
            <person name="Guo"/>
            <person name="Y."/>
            <person name="Yang"/>
            <person name="C."/>
            <person name="Wang"/>
            <person name="Y."/>
            <person name="Tian"/>
            <person name="F."/>
            <person name="Zhuang"/>
            <person name="G."/>
            <person name="Fan"/>
            <person name="Y."/>
            <person name="Gao"/>
            <person name="Q."/>
            <person name="Li"/>
            <person name="Y."/>
            <person name="Ju"/>
            <person name="Z."/>
            <person name="Li"/>
            <person name="J."/>
            <person name="Li"/>
            <person name="R."/>
            <person name="Hou"/>
            <person name="M."/>
            <person name="Yang"/>
            <person name="G."/>
            <person name="Liu"/>
            <person name="G."/>
            <person name="Liu"/>
            <person name="W."/>
            <person name="Guo"/>
            <person name="J."/>
            <person name="Pan"/>
            <person name="S."/>
            <person name="Fan"/>
            <person name="G."/>
            <person name="Zhang"/>
            <person name="W."/>
            <person name="Zhang"/>
            <person name="R."/>
            <person name="Yu"/>
            <person name="J."/>
            <person name="Zhang"/>
            <person name="X."/>
            <person name="Yin"/>
            <person name="Q."/>
            <person name="Ji"/>
            <person name="C."/>
            <person name="Jin"/>
            <person name="Y."/>
            <person name="Yue"/>
            <person name="G."/>
            <person name="Liu"/>
            <person name="M."/>
            <person name="Xu"/>
            <person name="J."/>
            <person name="Liu"/>
            <person name="S."/>
            <person name="Jordana"/>
            <person name="J."/>
            <person name="Noce"/>
            <person name="A."/>
            <person name="Amills"/>
            <person name="M."/>
            <person name="Wu"/>
            <person name="D.D."/>
            <person name="Li"/>
            <person name="S."/>
            <person name="Zhou"/>
            <person name="X. and Zhong"/>
            <person name="J."/>
        </authorList>
    </citation>
    <scope>NUCLEOTIDE SEQUENCE [LARGE SCALE GENOMIC DNA]</scope>
</reference>
<accession>A0A9L0IWS1</accession>
<sequence length="372" mass="42921">MKLQERRSTFNTSKGCPLTNRCRRILLPTSAAPAMGIWLLRGQLLLLLLSGLQRPTGSSEVAIKIDFDLAPGSFDDQYQGCSQEVMEALNQGDYFTKELKASRNYFNVWQKAHLTLLNQEKALPKNMNITQAVAVLLYSSNDNVRSDFARAMASAAMSPEQYEHSFRFKYLHYYLTTAIQLLREDIVRKNDSLCYEVHHEVKNVSWKAYTGAIIRFGQFLSTSLLREEAQKFGNETLFTIFTCLGAPLQDFSLKKVLVPPYELFKVVNMSYHPRGNWLQLRSTGNQSTYNCQLLKAIKMIWASILLLNNSVSVLWRKQDLVFERRMFWQLETASLYPFLTLKTFLQQNCFSTAKQSSNPNENRKHIYQPSRD</sequence>
<keyword evidence="5" id="KW-0732">Signal</keyword>
<comment type="catalytic activity">
    <reaction evidence="9 10">
        <text>L-arginyl-[protein] + NAD(+) = N(omega)-(ADP-D-ribosyl)-L-arginyl-[protein] + nicotinamide + H(+)</text>
        <dbReference type="Rhea" id="RHEA:19149"/>
        <dbReference type="Rhea" id="RHEA-COMP:10532"/>
        <dbReference type="Rhea" id="RHEA-COMP:15087"/>
        <dbReference type="ChEBI" id="CHEBI:15378"/>
        <dbReference type="ChEBI" id="CHEBI:17154"/>
        <dbReference type="ChEBI" id="CHEBI:29965"/>
        <dbReference type="ChEBI" id="CHEBI:57540"/>
        <dbReference type="ChEBI" id="CHEBI:142554"/>
        <dbReference type="EC" id="2.4.2.31"/>
    </reaction>
</comment>
<dbReference type="PRINTS" id="PR00970">
    <property type="entry name" value="RIBTRNSFRASE"/>
</dbReference>
<keyword evidence="2 10" id="KW-0328">Glycosyltransferase</keyword>
<evidence type="ECO:0000313" key="12">
    <source>
        <dbReference type="Proteomes" id="UP000694387"/>
    </source>
</evidence>
<dbReference type="PANTHER" id="PTHR10339:SF1">
    <property type="entry name" value="ECTO-ADP-RIBOSYLTRANSFERASE 4"/>
    <property type="match status" value="1"/>
</dbReference>
<evidence type="ECO:0000256" key="4">
    <source>
        <dbReference type="ARBA" id="ARBA00022695"/>
    </source>
</evidence>
<evidence type="ECO:0000256" key="5">
    <source>
        <dbReference type="ARBA" id="ARBA00022729"/>
    </source>
</evidence>
<dbReference type="Gene3D" id="3.90.176.10">
    <property type="entry name" value="Toxin ADP-ribosyltransferase, Chain A, domain 1"/>
    <property type="match status" value="1"/>
</dbReference>
<keyword evidence="12" id="KW-1185">Reference proteome</keyword>
<evidence type="ECO:0000256" key="7">
    <source>
        <dbReference type="ARBA" id="ARBA00023027"/>
    </source>
</evidence>
<evidence type="ECO:0000256" key="9">
    <source>
        <dbReference type="ARBA" id="ARBA00047597"/>
    </source>
</evidence>
<dbReference type="GeneTree" id="ENSGT01030000234601"/>
<keyword evidence="6 10" id="KW-0521">NADP</keyword>
<organism evidence="11 12">
    <name type="scientific">Equus asinus</name>
    <name type="common">Donkey</name>
    <name type="synonym">Equus africanus asinus</name>
    <dbReference type="NCBI Taxonomy" id="9793"/>
    <lineage>
        <taxon>Eukaryota</taxon>
        <taxon>Metazoa</taxon>
        <taxon>Chordata</taxon>
        <taxon>Craniata</taxon>
        <taxon>Vertebrata</taxon>
        <taxon>Euteleostomi</taxon>
        <taxon>Mammalia</taxon>
        <taxon>Eutheria</taxon>
        <taxon>Laurasiatheria</taxon>
        <taxon>Perissodactyla</taxon>
        <taxon>Equidae</taxon>
        <taxon>Equus</taxon>
    </lineage>
</organism>
<comment type="similarity">
    <text evidence="1 10">Belongs to the Arg-specific ADP-ribosyltransferase family.</text>
</comment>
<name>A0A9L0IWS1_EQUAS</name>
<dbReference type="GO" id="GO:0106274">
    <property type="term" value="F:NAD+-protein-arginine ADP-ribosyltransferase activity"/>
    <property type="evidence" value="ECO:0007669"/>
    <property type="project" value="UniProtKB-EC"/>
</dbReference>
<keyword evidence="7 10" id="KW-0520">NAD</keyword>
<evidence type="ECO:0000256" key="2">
    <source>
        <dbReference type="ARBA" id="ARBA00022676"/>
    </source>
</evidence>
<evidence type="ECO:0000313" key="11">
    <source>
        <dbReference type="Ensembl" id="ENSEASP00005041529.1"/>
    </source>
</evidence>
<dbReference type="Proteomes" id="UP000694387">
    <property type="component" value="Chromosome 8"/>
</dbReference>
<dbReference type="EC" id="2.4.2.31" evidence="10"/>